<comment type="caution">
    <text evidence="1">The sequence shown here is derived from an EMBL/GenBank/DDBJ whole genome shotgun (WGS) entry which is preliminary data.</text>
</comment>
<dbReference type="PANTHER" id="PTHR47771">
    <property type="entry name" value="LD27203P-RELATED"/>
    <property type="match status" value="1"/>
</dbReference>
<sequence length="482" mass="55117">MLMIKSKLCELIMSGQLEVGPVMDYLVRFQNLDQFDLMIAALLALRDTLPVDCPLRQELGQLTVYAIYRRCQSRNSVNNNVIYPPFVPSFPLLPSPMPMPLPVPVPQPSPIPVPVPVPTPTPVPVPVPVQPQQQISCETLADLIRYFQYLYEQYSCQECASSLGPIPYRQFTKRSNQQQRRSIDLSRNNLLETPLPYSKPVHENLPFQQLITLLPTPKNAEESAKYNKVVTFIKSNEMRNSFRDLTPADFNDKQKLFNLVVQKISQSNVDISIKEAFSFYLSQISQASAAASFDYSSLVDLLPQPLDNEEKEKFEIVKLFLGRTDIHNYLKAIDASVYADRKLLLKTVLKILASSKLDAKITEAFTYYLNYQESLTELELFTKKEITKHFELTKIFIDTLRIDSLSKDAKLAFKKFFKYISSITKDQLKNFDSWSEVKTKGEFMKALFKYLVDQPFVPNEVKEAINKLEPLVQMDGRGAAPP</sequence>
<reference evidence="1" key="1">
    <citation type="submission" date="2019-08" db="EMBL/GenBank/DDBJ databases">
        <title>The genome of the North American firefly Photinus pyralis.</title>
        <authorList>
            <consortium name="Photinus pyralis genome working group"/>
            <person name="Fallon T.R."/>
            <person name="Sander Lower S.E."/>
            <person name="Weng J.-K."/>
        </authorList>
    </citation>
    <scope>NUCLEOTIDE SEQUENCE</scope>
    <source>
        <strain evidence="1">TRF0915ILg1</strain>
        <tissue evidence="1">Whole body</tissue>
    </source>
</reference>
<name>A0A8K0C4U7_IGNLU</name>
<dbReference type="OrthoDB" id="7694537at2759"/>
<protein>
    <submittedName>
        <fullName evidence="1">Uncharacterized protein</fullName>
    </submittedName>
</protein>
<dbReference type="Proteomes" id="UP000801492">
    <property type="component" value="Unassembled WGS sequence"/>
</dbReference>
<evidence type="ECO:0000313" key="2">
    <source>
        <dbReference type="Proteomes" id="UP000801492"/>
    </source>
</evidence>
<keyword evidence="2" id="KW-1185">Reference proteome</keyword>
<dbReference type="PANTHER" id="PTHR47771:SF14">
    <property type="entry name" value="RH73259P"/>
    <property type="match status" value="1"/>
</dbReference>
<proteinExistence type="predicted"/>
<dbReference type="EMBL" id="VTPC01091316">
    <property type="protein sequence ID" value="KAF2878642.1"/>
    <property type="molecule type" value="Genomic_DNA"/>
</dbReference>
<organism evidence="1 2">
    <name type="scientific">Ignelater luminosus</name>
    <name type="common">Cucubano</name>
    <name type="synonym">Pyrophorus luminosus</name>
    <dbReference type="NCBI Taxonomy" id="2038154"/>
    <lineage>
        <taxon>Eukaryota</taxon>
        <taxon>Metazoa</taxon>
        <taxon>Ecdysozoa</taxon>
        <taxon>Arthropoda</taxon>
        <taxon>Hexapoda</taxon>
        <taxon>Insecta</taxon>
        <taxon>Pterygota</taxon>
        <taxon>Neoptera</taxon>
        <taxon>Endopterygota</taxon>
        <taxon>Coleoptera</taxon>
        <taxon>Polyphaga</taxon>
        <taxon>Elateriformia</taxon>
        <taxon>Elateroidea</taxon>
        <taxon>Elateridae</taxon>
        <taxon>Agrypninae</taxon>
        <taxon>Pyrophorini</taxon>
        <taxon>Ignelater</taxon>
    </lineage>
</organism>
<gene>
    <name evidence="1" type="ORF">ILUMI_27531</name>
</gene>
<evidence type="ECO:0000313" key="1">
    <source>
        <dbReference type="EMBL" id="KAF2878642.1"/>
    </source>
</evidence>
<dbReference type="AlphaFoldDB" id="A0A8K0C4U7"/>
<accession>A0A8K0C4U7</accession>